<keyword evidence="3" id="KW-1185">Reference proteome</keyword>
<name>L1L3I9_9ACTN</name>
<dbReference type="PATRIC" id="fig|698759.3.peg.2108"/>
<proteinExistence type="predicted"/>
<dbReference type="Proteomes" id="UP000010411">
    <property type="component" value="Unassembled WGS sequence"/>
</dbReference>
<reference evidence="2 3" key="1">
    <citation type="submission" date="2012-11" db="EMBL/GenBank/DDBJ databases">
        <authorList>
            <person name="Huguet-Tapia J.C."/>
            <person name="Durkin A.S."/>
            <person name="Pettis G.S."/>
            <person name="Badger J.H."/>
        </authorList>
    </citation>
    <scope>NUCLEOTIDE SEQUENCE [LARGE SCALE GENOMIC DNA]</scope>
    <source>
        <strain evidence="2 3">91-03</strain>
    </source>
</reference>
<evidence type="ECO:0000313" key="2">
    <source>
        <dbReference type="EMBL" id="EKX67339.1"/>
    </source>
</evidence>
<organism evidence="2 3">
    <name type="scientific">Streptomyces ipomoeae 91-03</name>
    <dbReference type="NCBI Taxonomy" id="698759"/>
    <lineage>
        <taxon>Bacteria</taxon>
        <taxon>Bacillati</taxon>
        <taxon>Actinomycetota</taxon>
        <taxon>Actinomycetes</taxon>
        <taxon>Kitasatosporales</taxon>
        <taxon>Streptomycetaceae</taxon>
        <taxon>Streptomyces</taxon>
    </lineage>
</organism>
<dbReference type="AlphaFoldDB" id="L1L3I9"/>
<protein>
    <submittedName>
        <fullName evidence="2">Uncharacterized protein</fullName>
    </submittedName>
</protein>
<feature type="region of interest" description="Disordered" evidence="1">
    <location>
        <begin position="19"/>
        <end position="79"/>
    </location>
</feature>
<dbReference type="EMBL" id="AEJC01000157">
    <property type="protein sequence ID" value="EKX67339.1"/>
    <property type="molecule type" value="Genomic_DNA"/>
</dbReference>
<accession>L1L3I9</accession>
<gene>
    <name evidence="2" type="ORF">STRIP9103_09057</name>
</gene>
<feature type="region of interest" description="Disordered" evidence="1">
    <location>
        <begin position="98"/>
        <end position="126"/>
    </location>
</feature>
<evidence type="ECO:0000313" key="3">
    <source>
        <dbReference type="Proteomes" id="UP000010411"/>
    </source>
</evidence>
<evidence type="ECO:0000256" key="1">
    <source>
        <dbReference type="SAM" id="MobiDB-lite"/>
    </source>
</evidence>
<comment type="caution">
    <text evidence="2">The sequence shown here is derived from an EMBL/GenBank/DDBJ whole genome shotgun (WGS) entry which is preliminary data.</text>
</comment>
<sequence>MPRWALFPAVRRSVRHPPGALAPAVRAPTVGTAGRRMPRSTQETDHEPMSTLPRVRRREGVTHCDSRCPGPYGAGSPVSAAASHDVLLPMRSLRNSRVARTHRDPDPHEGGVFPAPRWTVRTPATI</sequence>